<evidence type="ECO:0000313" key="4">
    <source>
        <dbReference type="Proteomes" id="UP000182800"/>
    </source>
</evidence>
<gene>
    <name evidence="2" type="ORF">GA0071312_3073</name>
    <name evidence="1" type="ORF">HLUCCO17_15615</name>
</gene>
<evidence type="ECO:0000313" key="3">
    <source>
        <dbReference type="Proteomes" id="UP000050497"/>
    </source>
</evidence>
<dbReference type="InterPro" id="IPR029035">
    <property type="entry name" value="DHS-like_NAD/FAD-binding_dom"/>
</dbReference>
<dbReference type="SUPFAM" id="SSF52467">
    <property type="entry name" value="DHS-like NAD/FAD-binding domain"/>
    <property type="match status" value="1"/>
</dbReference>
<dbReference type="RefSeq" id="WP_083204606.1">
    <property type="nucleotide sequence ID" value="NZ_FMBM01000002.1"/>
</dbReference>
<dbReference type="Proteomes" id="UP000182800">
    <property type="component" value="Unassembled WGS sequence"/>
</dbReference>
<evidence type="ECO:0000313" key="2">
    <source>
        <dbReference type="EMBL" id="SCC82097.1"/>
    </source>
</evidence>
<dbReference type="OrthoDB" id="7357874at2"/>
<sequence length="284" mass="32582">MSRLWPSTLVNDLAKRRVVIVIGAGVSKNSVSESGDKRPPLWEEFLRAGLDHIGPKGTNHIRAALKAGDYLHACEWMKKKFDDDWENFLTEQFLSPSFKPSNLHDRILRLDQRVVLSMNIDNIYETFVSSLTGGKTFTKKYYDGDVYKFLRDGSDYIIKVHGTIESPASIIFTQFDYAKARTEFSEFYHVLDAAILSHTFLFIGCGVNDPDINLMLENQNFKFPQSKPHYLVTSSKISEDLEESLRTNRNIKCIKYDPKDYHSELVSIIDLLIEKVEKENSVIS</sequence>
<reference evidence="2 4" key="2">
    <citation type="submission" date="2016-08" db="EMBL/GenBank/DDBJ databases">
        <authorList>
            <person name="Varghese N."/>
            <person name="Submissions Spin"/>
        </authorList>
    </citation>
    <scope>NUCLEOTIDE SEQUENCE [LARGE SCALE GENOMIC DNA]</scope>
    <source>
        <strain evidence="2 4">HL-109</strain>
    </source>
</reference>
<name>A0A0P7Y4U0_9HYPH</name>
<evidence type="ECO:0000313" key="1">
    <source>
        <dbReference type="EMBL" id="KPQ09260.1"/>
    </source>
</evidence>
<accession>A0A0P7Y4U0</accession>
<dbReference type="AlphaFoldDB" id="A0A0P7Y4U0"/>
<proteinExistence type="predicted"/>
<dbReference type="EMBL" id="LJSX01000031">
    <property type="protein sequence ID" value="KPQ09260.1"/>
    <property type="molecule type" value="Genomic_DNA"/>
</dbReference>
<dbReference type="EMBL" id="FMBM01000002">
    <property type="protein sequence ID" value="SCC82097.1"/>
    <property type="molecule type" value="Genomic_DNA"/>
</dbReference>
<protein>
    <submittedName>
        <fullName evidence="1 2">SIR2-like domain</fullName>
    </submittedName>
</protein>
<reference evidence="1 3" key="1">
    <citation type="submission" date="2015-09" db="EMBL/GenBank/DDBJ databases">
        <title>Identification and resolution of microdiversity through metagenomic sequencing of parallel consortia.</title>
        <authorList>
            <person name="Nelson W.C."/>
            <person name="Romine M.F."/>
            <person name="Lindemann S.R."/>
        </authorList>
    </citation>
    <scope>NUCLEOTIDE SEQUENCE [LARGE SCALE GENOMIC DNA]</scope>
    <source>
        <strain evidence="1">HL-109</strain>
    </source>
</reference>
<keyword evidence="4" id="KW-1185">Reference proteome</keyword>
<dbReference type="STRING" id="1653334.GA0071312_3073"/>
<comment type="caution">
    <text evidence="1">The sequence shown here is derived from an EMBL/GenBank/DDBJ whole genome shotgun (WGS) entry which is preliminary data.</text>
</comment>
<organism evidence="1 3">
    <name type="scientific">Saliniramus fredricksonii</name>
    <dbReference type="NCBI Taxonomy" id="1653334"/>
    <lineage>
        <taxon>Bacteria</taxon>
        <taxon>Pseudomonadati</taxon>
        <taxon>Pseudomonadota</taxon>
        <taxon>Alphaproteobacteria</taxon>
        <taxon>Hyphomicrobiales</taxon>
        <taxon>Salinarimonadaceae</taxon>
        <taxon>Saliniramus</taxon>
    </lineage>
</organism>
<dbReference type="Pfam" id="PF13289">
    <property type="entry name" value="SIR2_2"/>
    <property type="match status" value="1"/>
</dbReference>
<dbReference type="Proteomes" id="UP000050497">
    <property type="component" value="Unassembled WGS sequence"/>
</dbReference>